<dbReference type="Gene3D" id="2.40.10.120">
    <property type="match status" value="1"/>
</dbReference>
<organism evidence="1 2">
    <name type="scientific">Tectimicrobiota bacterium</name>
    <dbReference type="NCBI Taxonomy" id="2528274"/>
    <lineage>
        <taxon>Bacteria</taxon>
        <taxon>Pseudomonadati</taxon>
        <taxon>Nitrospinota/Tectimicrobiota group</taxon>
        <taxon>Candidatus Tectimicrobiota</taxon>
    </lineage>
</organism>
<comment type="caution">
    <text evidence="1">The sequence shown here is derived from an EMBL/GenBank/DDBJ whole genome shotgun (WGS) entry which is preliminary data.</text>
</comment>
<evidence type="ECO:0000313" key="1">
    <source>
        <dbReference type="EMBL" id="MBM3226440.1"/>
    </source>
</evidence>
<evidence type="ECO:0008006" key="3">
    <source>
        <dbReference type="Google" id="ProtNLM"/>
    </source>
</evidence>
<dbReference type="GO" id="GO:0016811">
    <property type="term" value="F:hydrolase activity, acting on carbon-nitrogen (but not peptide) bonds, in linear amides"/>
    <property type="evidence" value="ECO:0007669"/>
    <property type="project" value="InterPro"/>
</dbReference>
<sequence>MHRLSRDKYVTVLHPTTQPAITIASGEEILVETWDAYKGVWGADEQPPEVGAATGPIAVAGAQPGDALRIELLAITPAALAMHDVRPGRGFLGETFVERRPTVMPIRDGKLQFPGGITVPVHPSVGLIATTPTMMQITASDSGPYGGDLDMKELVAGSTLWLPVFVPGGLLVLGDCHAVVGDGAVGGTGAECSAEVTMRIAVEKNRHLPSPRALTPEHFAILVSGDDVGETMKQAVQHMVDFLVQERGMEPYAAYSLLSLAGDVRMSRTFRPLSPVKMMLERHVLDQLPAVA</sequence>
<dbReference type="SUPFAM" id="SSF141130">
    <property type="entry name" value="Acetamidase/Formamidase-like"/>
    <property type="match status" value="1"/>
</dbReference>
<dbReference type="InterPro" id="IPR004304">
    <property type="entry name" value="FmdA_AmdA"/>
</dbReference>
<protein>
    <recommendedName>
        <fullName evidence="3">Acetamidase</fullName>
    </recommendedName>
</protein>
<dbReference type="EMBL" id="VGLS01000910">
    <property type="protein sequence ID" value="MBM3226440.1"/>
    <property type="molecule type" value="Genomic_DNA"/>
</dbReference>
<proteinExistence type="predicted"/>
<accession>A0A938B6F4</accession>
<dbReference type="AlphaFoldDB" id="A0A938B6F4"/>
<dbReference type="Gene3D" id="3.10.28.20">
    <property type="entry name" value="Acetamidase/Formamidase-like domains"/>
    <property type="match status" value="1"/>
</dbReference>
<reference evidence="1" key="1">
    <citation type="submission" date="2019-03" db="EMBL/GenBank/DDBJ databases">
        <title>Lake Tanganyika Metagenome-Assembled Genomes (MAGs).</title>
        <authorList>
            <person name="Tran P."/>
        </authorList>
    </citation>
    <scope>NUCLEOTIDE SEQUENCE</scope>
    <source>
        <strain evidence="1">K_DeepCast_65m_m2_066</strain>
    </source>
</reference>
<dbReference type="Pfam" id="PF03069">
    <property type="entry name" value="FmdA_AmdA"/>
    <property type="match status" value="2"/>
</dbReference>
<dbReference type="PANTHER" id="PTHR31891">
    <property type="entry name" value="FORMAMIDASE C869.04-RELATED"/>
    <property type="match status" value="1"/>
</dbReference>
<dbReference type="Proteomes" id="UP000712673">
    <property type="component" value="Unassembled WGS sequence"/>
</dbReference>
<name>A0A938B6F4_UNCTE</name>
<gene>
    <name evidence="1" type="ORF">FJZ47_21970</name>
</gene>
<dbReference type="PANTHER" id="PTHR31891:SF1">
    <property type="entry name" value="FORMAMIDASE C869.04-RELATED"/>
    <property type="match status" value="1"/>
</dbReference>
<dbReference type="Gene3D" id="2.60.120.580">
    <property type="entry name" value="Acetamidase/Formamidase-like domains"/>
    <property type="match status" value="1"/>
</dbReference>
<evidence type="ECO:0000313" key="2">
    <source>
        <dbReference type="Proteomes" id="UP000712673"/>
    </source>
</evidence>